<dbReference type="PANTHER" id="PTHR43684">
    <property type="match status" value="1"/>
</dbReference>
<keyword evidence="3" id="KW-0413">Isomerase</keyword>
<dbReference type="RefSeq" id="WP_091907091.1">
    <property type="nucleotide sequence ID" value="NZ_FNLO01000004.1"/>
</dbReference>
<dbReference type="EMBL" id="FNLO01000004">
    <property type="protein sequence ID" value="SDV48157.1"/>
    <property type="molecule type" value="Genomic_DNA"/>
</dbReference>
<organism evidence="5 6">
    <name type="scientific">Chitinasiproducens palmae</name>
    <dbReference type="NCBI Taxonomy" id="1770053"/>
    <lineage>
        <taxon>Bacteria</taxon>
        <taxon>Pseudomonadati</taxon>
        <taxon>Pseudomonadota</taxon>
        <taxon>Betaproteobacteria</taxon>
        <taxon>Burkholderiales</taxon>
        <taxon>Burkholderiaceae</taxon>
        <taxon>Chitinasiproducens</taxon>
    </lineage>
</organism>
<sequence length="268" mass="27897">MSEGVSVVRHERVWLARWDRPAKRNAITAAMYARMAEVLAEFERDAAAQVLVLAGRGGHFTAGNDVGDFLRAPPAGDAPVLRFLRALAAAPKPVLAAVNGVAVGVGTTMLLHCDLVYAAEDARFAMPFVPLGLCPEAASTLLLPRLAGPQQAAEKLLFGDAFDTAEARRLGFVNRIAAPADVETVALAAAERLAGLPGDAVRATKALLRADPAESVGARLAREAQCFERLLATPAARAALAAFSGRPSADDGERASAGHENSAGEGSQ</sequence>
<dbReference type="CDD" id="cd06558">
    <property type="entry name" value="crotonase-like"/>
    <property type="match status" value="1"/>
</dbReference>
<gene>
    <name evidence="5" type="ORF">SAMN05216551_104207</name>
</gene>
<dbReference type="STRING" id="1770053.SAMN05216551_104207"/>
<evidence type="ECO:0000256" key="4">
    <source>
        <dbReference type="SAM" id="MobiDB-lite"/>
    </source>
</evidence>
<dbReference type="InterPro" id="IPR029045">
    <property type="entry name" value="ClpP/crotonase-like_dom_sf"/>
</dbReference>
<protein>
    <submittedName>
        <fullName evidence="5">Enoyl-CoA hydratase/carnithine racemase</fullName>
    </submittedName>
</protein>
<feature type="region of interest" description="Disordered" evidence="4">
    <location>
        <begin position="243"/>
        <end position="268"/>
    </location>
</feature>
<comment type="subcellular location">
    <subcellularLocation>
        <location evidence="1">Peroxisome</location>
    </subcellularLocation>
</comment>
<evidence type="ECO:0000256" key="3">
    <source>
        <dbReference type="ARBA" id="ARBA00023235"/>
    </source>
</evidence>
<accession>A0A1H2PNA0</accession>
<dbReference type="InterPro" id="IPR051053">
    <property type="entry name" value="ECH/Chromodomain_protein"/>
</dbReference>
<dbReference type="InterPro" id="IPR001753">
    <property type="entry name" value="Enoyl-CoA_hydra/iso"/>
</dbReference>
<dbReference type="Pfam" id="PF00378">
    <property type="entry name" value="ECH_1"/>
    <property type="match status" value="1"/>
</dbReference>
<feature type="compositionally biased region" description="Basic and acidic residues" evidence="4">
    <location>
        <begin position="248"/>
        <end position="257"/>
    </location>
</feature>
<dbReference type="Proteomes" id="UP000243719">
    <property type="component" value="Unassembled WGS sequence"/>
</dbReference>
<dbReference type="AlphaFoldDB" id="A0A1H2PNA0"/>
<evidence type="ECO:0000313" key="6">
    <source>
        <dbReference type="Proteomes" id="UP000243719"/>
    </source>
</evidence>
<keyword evidence="2" id="KW-0576">Peroxisome</keyword>
<evidence type="ECO:0000256" key="2">
    <source>
        <dbReference type="ARBA" id="ARBA00023140"/>
    </source>
</evidence>
<dbReference type="OrthoDB" id="9797151at2"/>
<dbReference type="GO" id="GO:0004165">
    <property type="term" value="F:delta(3)-delta(2)-enoyl-CoA isomerase activity"/>
    <property type="evidence" value="ECO:0007669"/>
    <property type="project" value="UniProtKB-ARBA"/>
</dbReference>
<proteinExistence type="predicted"/>
<reference evidence="6" key="1">
    <citation type="submission" date="2016-09" db="EMBL/GenBank/DDBJ databases">
        <authorList>
            <person name="Varghese N."/>
            <person name="Submissions S."/>
        </authorList>
    </citation>
    <scope>NUCLEOTIDE SEQUENCE [LARGE SCALE GENOMIC DNA]</scope>
    <source>
        <strain evidence="6">JS23</strain>
    </source>
</reference>
<dbReference type="PANTHER" id="PTHR43684:SF1">
    <property type="entry name" value="ENOYL-COA DELTA ISOMERASE 2"/>
    <property type="match status" value="1"/>
</dbReference>
<evidence type="ECO:0000256" key="1">
    <source>
        <dbReference type="ARBA" id="ARBA00004275"/>
    </source>
</evidence>
<evidence type="ECO:0000313" key="5">
    <source>
        <dbReference type="EMBL" id="SDV48157.1"/>
    </source>
</evidence>
<keyword evidence="6" id="KW-1185">Reference proteome</keyword>
<dbReference type="Gene3D" id="3.90.226.10">
    <property type="entry name" value="2-enoyl-CoA Hydratase, Chain A, domain 1"/>
    <property type="match status" value="1"/>
</dbReference>
<dbReference type="SUPFAM" id="SSF52096">
    <property type="entry name" value="ClpP/crotonase"/>
    <property type="match status" value="1"/>
</dbReference>
<name>A0A1H2PNA0_9BURK</name>